<evidence type="ECO:0000313" key="3">
    <source>
        <dbReference type="Proteomes" id="UP001174997"/>
    </source>
</evidence>
<keyword evidence="1" id="KW-1133">Transmembrane helix</keyword>
<accession>A0AA39ZBP6</accession>
<gene>
    <name evidence="2" type="ORF">QBC41DRAFT_138943</name>
</gene>
<name>A0AA39ZBP6_9PEZI</name>
<dbReference type="EMBL" id="JAULSY010000072">
    <property type="protein sequence ID" value="KAK0667453.1"/>
    <property type="molecule type" value="Genomic_DNA"/>
</dbReference>
<organism evidence="2 3">
    <name type="scientific">Cercophora samala</name>
    <dbReference type="NCBI Taxonomy" id="330535"/>
    <lineage>
        <taxon>Eukaryota</taxon>
        <taxon>Fungi</taxon>
        <taxon>Dikarya</taxon>
        <taxon>Ascomycota</taxon>
        <taxon>Pezizomycotina</taxon>
        <taxon>Sordariomycetes</taxon>
        <taxon>Sordariomycetidae</taxon>
        <taxon>Sordariales</taxon>
        <taxon>Lasiosphaeriaceae</taxon>
        <taxon>Cercophora</taxon>
    </lineage>
</organism>
<protein>
    <submittedName>
        <fullName evidence="2">Uncharacterized protein</fullName>
    </submittedName>
</protein>
<keyword evidence="3" id="KW-1185">Reference proteome</keyword>
<proteinExistence type="predicted"/>
<feature type="transmembrane region" description="Helical" evidence="1">
    <location>
        <begin position="6"/>
        <end position="27"/>
    </location>
</feature>
<dbReference type="AlphaFoldDB" id="A0AA39ZBP6"/>
<keyword evidence="1" id="KW-0812">Transmembrane</keyword>
<dbReference type="Proteomes" id="UP001174997">
    <property type="component" value="Unassembled WGS sequence"/>
</dbReference>
<evidence type="ECO:0000313" key="2">
    <source>
        <dbReference type="EMBL" id="KAK0667453.1"/>
    </source>
</evidence>
<evidence type="ECO:0000256" key="1">
    <source>
        <dbReference type="SAM" id="Phobius"/>
    </source>
</evidence>
<comment type="caution">
    <text evidence="2">The sequence shown here is derived from an EMBL/GenBank/DDBJ whole genome shotgun (WGS) entry which is preliminary data.</text>
</comment>
<feature type="transmembrane region" description="Helical" evidence="1">
    <location>
        <begin position="48"/>
        <end position="67"/>
    </location>
</feature>
<sequence>MGSYLGYGYGLGSVFLPMWWFSYLLFLDIFDMDETFHEGKEKAVTKPAHVLFYLFISSFFYSINSWMDRLWDDERMEITGRGWGWRLPPGGM</sequence>
<keyword evidence="1" id="KW-0472">Membrane</keyword>
<reference evidence="2" key="1">
    <citation type="submission" date="2023-06" db="EMBL/GenBank/DDBJ databases">
        <title>Genome-scale phylogeny and comparative genomics of the fungal order Sordariales.</title>
        <authorList>
            <consortium name="Lawrence Berkeley National Laboratory"/>
            <person name="Hensen N."/>
            <person name="Bonometti L."/>
            <person name="Westerberg I."/>
            <person name="Brannstrom I.O."/>
            <person name="Guillou S."/>
            <person name="Cros-Aarteil S."/>
            <person name="Calhoun S."/>
            <person name="Haridas S."/>
            <person name="Kuo A."/>
            <person name="Mondo S."/>
            <person name="Pangilinan J."/>
            <person name="Riley R."/>
            <person name="Labutti K."/>
            <person name="Andreopoulos B."/>
            <person name="Lipzen A."/>
            <person name="Chen C."/>
            <person name="Yanf M."/>
            <person name="Daum C."/>
            <person name="Ng V."/>
            <person name="Clum A."/>
            <person name="Steindorff A."/>
            <person name="Ohm R."/>
            <person name="Martin F."/>
            <person name="Silar P."/>
            <person name="Natvig D."/>
            <person name="Lalanne C."/>
            <person name="Gautier V."/>
            <person name="Ament-Velasquez S.L."/>
            <person name="Kruys A."/>
            <person name="Hutchinson M.I."/>
            <person name="Powell A.J."/>
            <person name="Barry K."/>
            <person name="Miller A.N."/>
            <person name="Grigoriev I.V."/>
            <person name="Debuchy R."/>
            <person name="Gladieux P."/>
            <person name="Thoren M.H."/>
            <person name="Johannesson H."/>
        </authorList>
    </citation>
    <scope>NUCLEOTIDE SEQUENCE</scope>
    <source>
        <strain evidence="2">CBS 307.81</strain>
    </source>
</reference>